<dbReference type="PROSITE" id="PS50977">
    <property type="entry name" value="HTH_TETR_2"/>
    <property type="match status" value="1"/>
</dbReference>
<dbReference type="AlphaFoldDB" id="A0A127M1H6"/>
<dbReference type="GO" id="GO:0003677">
    <property type="term" value="F:DNA binding"/>
    <property type="evidence" value="ECO:0007669"/>
    <property type="project" value="UniProtKB-UniRule"/>
</dbReference>
<dbReference type="InterPro" id="IPR050624">
    <property type="entry name" value="HTH-type_Tx_Regulator"/>
</dbReference>
<dbReference type="InterPro" id="IPR036271">
    <property type="entry name" value="Tet_transcr_reg_TetR-rel_C_sf"/>
</dbReference>
<gene>
    <name evidence="4" type="ORF">AZF00_01635</name>
</gene>
<accession>A0A127M1H6</accession>
<dbReference type="InterPro" id="IPR009057">
    <property type="entry name" value="Homeodomain-like_sf"/>
</dbReference>
<reference evidence="4 5" key="1">
    <citation type="submission" date="2015-12" db="EMBL/GenBank/DDBJ databases">
        <authorList>
            <person name="Shamseldin A."/>
            <person name="Moawad H."/>
            <person name="Abd El-Rahim W.M."/>
            <person name="Sadowsky M.J."/>
        </authorList>
    </citation>
    <scope>NUCLEOTIDE SEQUENCE [LARGE SCALE GENOMIC DNA]</scope>
    <source>
        <strain evidence="4 5">SM2</strain>
    </source>
</reference>
<name>A0A127M1H6_9GAMM</name>
<evidence type="ECO:0000313" key="5">
    <source>
        <dbReference type="Proteomes" id="UP000074119"/>
    </source>
</evidence>
<dbReference type="InterPro" id="IPR001647">
    <property type="entry name" value="HTH_TetR"/>
</dbReference>
<evidence type="ECO:0000256" key="2">
    <source>
        <dbReference type="PROSITE-ProRule" id="PRU00335"/>
    </source>
</evidence>
<dbReference type="STRING" id="1470434.AZF00_01635"/>
<evidence type="ECO:0000256" key="1">
    <source>
        <dbReference type="ARBA" id="ARBA00023125"/>
    </source>
</evidence>
<dbReference type="SUPFAM" id="SSF46689">
    <property type="entry name" value="Homeodomain-like"/>
    <property type="match status" value="1"/>
</dbReference>
<sequence length="215" mass="24256">MAKKKLGELDLANGSDVKRVRAVRMSPERRRVQLLECAILVFAEKGILNATHADVAKFAAVANPTVFHYFPTIEKLQEEVIREVRRFLLDGFVLSRAHLNASASERIEDMLSSFAQSISSNPEYITIWLEWSGLTRGFLWDMYLEFYRDTVKALRSLILEGRKDNSISERIDASDGARVVLSMAHAIAHMHFSGSSAKTMKKTVHSLVSIYIAPE</sequence>
<dbReference type="PANTHER" id="PTHR43479:SF11">
    <property type="entry name" value="ACREF_ENVCD OPERON REPRESSOR-RELATED"/>
    <property type="match status" value="1"/>
</dbReference>
<evidence type="ECO:0000259" key="3">
    <source>
        <dbReference type="PROSITE" id="PS50977"/>
    </source>
</evidence>
<dbReference type="Pfam" id="PF00440">
    <property type="entry name" value="TetR_N"/>
    <property type="match status" value="1"/>
</dbReference>
<feature type="DNA-binding region" description="H-T-H motif" evidence="2">
    <location>
        <begin position="51"/>
        <end position="70"/>
    </location>
</feature>
<proteinExistence type="predicted"/>
<dbReference type="Gene3D" id="1.10.357.10">
    <property type="entry name" value="Tetracycline Repressor, domain 2"/>
    <property type="match status" value="1"/>
</dbReference>
<dbReference type="EMBL" id="CP014544">
    <property type="protein sequence ID" value="AMO67084.1"/>
    <property type="molecule type" value="Genomic_DNA"/>
</dbReference>
<feature type="domain" description="HTH tetR-type" evidence="3">
    <location>
        <begin position="28"/>
        <end position="88"/>
    </location>
</feature>
<dbReference type="SUPFAM" id="SSF48498">
    <property type="entry name" value="Tetracyclin repressor-like, C-terminal domain"/>
    <property type="match status" value="1"/>
</dbReference>
<dbReference type="KEGG" id="zal:AZF00_01635"/>
<dbReference type="Proteomes" id="UP000074119">
    <property type="component" value="Chromosome"/>
</dbReference>
<organism evidence="4 5">
    <name type="scientific">Zhongshania aliphaticivorans</name>
    <dbReference type="NCBI Taxonomy" id="1470434"/>
    <lineage>
        <taxon>Bacteria</taxon>
        <taxon>Pseudomonadati</taxon>
        <taxon>Pseudomonadota</taxon>
        <taxon>Gammaproteobacteria</taxon>
        <taxon>Cellvibrionales</taxon>
        <taxon>Spongiibacteraceae</taxon>
        <taxon>Zhongshania</taxon>
    </lineage>
</organism>
<evidence type="ECO:0000313" key="4">
    <source>
        <dbReference type="EMBL" id="AMO67084.1"/>
    </source>
</evidence>
<dbReference type="RefSeq" id="WP_008251189.1">
    <property type="nucleotide sequence ID" value="NZ_CP014544.1"/>
</dbReference>
<dbReference type="PANTHER" id="PTHR43479">
    <property type="entry name" value="ACREF/ENVCD OPERON REPRESSOR-RELATED"/>
    <property type="match status" value="1"/>
</dbReference>
<protein>
    <recommendedName>
        <fullName evidence="3">HTH tetR-type domain-containing protein</fullName>
    </recommendedName>
</protein>
<keyword evidence="1 2" id="KW-0238">DNA-binding</keyword>